<dbReference type="PANTHER" id="PTHR45925">
    <property type="entry name" value="ZINC FINGER PROTEIN"/>
    <property type="match status" value="1"/>
</dbReference>
<dbReference type="InterPro" id="IPR013087">
    <property type="entry name" value="Znf_C2H2_type"/>
</dbReference>
<keyword evidence="15" id="KW-1185">Reference proteome</keyword>
<organism evidence="14 15">
    <name type="scientific">Aldrovandia affinis</name>
    <dbReference type="NCBI Taxonomy" id="143900"/>
    <lineage>
        <taxon>Eukaryota</taxon>
        <taxon>Metazoa</taxon>
        <taxon>Chordata</taxon>
        <taxon>Craniata</taxon>
        <taxon>Vertebrata</taxon>
        <taxon>Euteleostomi</taxon>
        <taxon>Actinopterygii</taxon>
        <taxon>Neopterygii</taxon>
        <taxon>Teleostei</taxon>
        <taxon>Notacanthiformes</taxon>
        <taxon>Halosauridae</taxon>
        <taxon>Aldrovandia</taxon>
    </lineage>
</organism>
<feature type="region of interest" description="Disordered" evidence="12">
    <location>
        <begin position="99"/>
        <end position="130"/>
    </location>
</feature>
<feature type="compositionally biased region" description="Acidic residues" evidence="12">
    <location>
        <begin position="483"/>
        <end position="494"/>
    </location>
</feature>
<name>A0AAD7X2B3_9TELE</name>
<keyword evidence="5 11" id="KW-0863">Zinc-finger</keyword>
<feature type="compositionally biased region" description="Basic and acidic residues" evidence="12">
    <location>
        <begin position="167"/>
        <end position="180"/>
    </location>
</feature>
<feature type="compositionally biased region" description="Basic and acidic residues" evidence="12">
    <location>
        <begin position="11"/>
        <end position="20"/>
    </location>
</feature>
<evidence type="ECO:0000256" key="3">
    <source>
        <dbReference type="ARBA" id="ARBA00022723"/>
    </source>
</evidence>
<evidence type="ECO:0000313" key="14">
    <source>
        <dbReference type="EMBL" id="KAJ8417867.1"/>
    </source>
</evidence>
<evidence type="ECO:0000256" key="7">
    <source>
        <dbReference type="ARBA" id="ARBA00023015"/>
    </source>
</evidence>
<evidence type="ECO:0000256" key="12">
    <source>
        <dbReference type="SAM" id="MobiDB-lite"/>
    </source>
</evidence>
<proteinExistence type="inferred from homology"/>
<dbReference type="Gene3D" id="3.30.160.60">
    <property type="entry name" value="Classic Zinc Finger"/>
    <property type="match status" value="2"/>
</dbReference>
<dbReference type="EMBL" id="JAINUG010000003">
    <property type="protein sequence ID" value="KAJ8417867.1"/>
    <property type="molecule type" value="Genomic_DNA"/>
</dbReference>
<evidence type="ECO:0000256" key="8">
    <source>
        <dbReference type="ARBA" id="ARBA00023125"/>
    </source>
</evidence>
<feature type="compositionally biased region" description="Basic and acidic residues" evidence="12">
    <location>
        <begin position="533"/>
        <end position="550"/>
    </location>
</feature>
<gene>
    <name evidence="14" type="ORF">AAFF_G00227100</name>
</gene>
<keyword evidence="10" id="KW-0539">Nucleus</keyword>
<comment type="subcellular location">
    <subcellularLocation>
        <location evidence="1">Nucleus</location>
    </subcellularLocation>
</comment>
<feature type="compositionally biased region" description="Basic and acidic residues" evidence="12">
    <location>
        <begin position="240"/>
        <end position="262"/>
    </location>
</feature>
<comment type="caution">
    <text evidence="14">The sequence shown here is derived from an EMBL/GenBank/DDBJ whole genome shotgun (WGS) entry which is preliminary data.</text>
</comment>
<dbReference type="Pfam" id="PF00096">
    <property type="entry name" value="zf-C2H2"/>
    <property type="match status" value="1"/>
</dbReference>
<evidence type="ECO:0000256" key="6">
    <source>
        <dbReference type="ARBA" id="ARBA00022833"/>
    </source>
</evidence>
<evidence type="ECO:0000256" key="5">
    <source>
        <dbReference type="ARBA" id="ARBA00022771"/>
    </source>
</evidence>
<keyword evidence="9" id="KW-0804">Transcription</keyword>
<dbReference type="FunFam" id="3.30.160.60:FF:000075">
    <property type="entry name" value="Putative zinc finger protein 536"/>
    <property type="match status" value="1"/>
</dbReference>
<feature type="region of interest" description="Disordered" evidence="12">
    <location>
        <begin position="159"/>
        <end position="201"/>
    </location>
</feature>
<dbReference type="GO" id="GO:0000981">
    <property type="term" value="F:DNA-binding transcription factor activity, RNA polymerase II-specific"/>
    <property type="evidence" value="ECO:0007669"/>
    <property type="project" value="TreeGrafter"/>
</dbReference>
<dbReference type="PROSITE" id="PS00028">
    <property type="entry name" value="ZINC_FINGER_C2H2_1"/>
    <property type="match status" value="1"/>
</dbReference>
<feature type="domain" description="C2H2-type" evidence="13">
    <location>
        <begin position="77"/>
        <end position="104"/>
    </location>
</feature>
<keyword evidence="3" id="KW-0479">Metal-binding</keyword>
<feature type="compositionally biased region" description="Acidic residues" evidence="12">
    <location>
        <begin position="1"/>
        <end position="10"/>
    </location>
</feature>
<dbReference type="PANTHER" id="PTHR45925:SF2">
    <property type="entry name" value="ZINC FINGER PROTEIN 536"/>
    <property type="match status" value="1"/>
</dbReference>
<dbReference type="SUPFAM" id="SSF57667">
    <property type="entry name" value="beta-beta-alpha zinc fingers"/>
    <property type="match status" value="1"/>
</dbReference>
<dbReference type="AlphaFoldDB" id="A0AAD7X2B3"/>
<keyword evidence="8" id="KW-0238">DNA-binding</keyword>
<dbReference type="GO" id="GO:0000978">
    <property type="term" value="F:RNA polymerase II cis-regulatory region sequence-specific DNA binding"/>
    <property type="evidence" value="ECO:0007669"/>
    <property type="project" value="TreeGrafter"/>
</dbReference>
<evidence type="ECO:0000313" key="15">
    <source>
        <dbReference type="Proteomes" id="UP001221898"/>
    </source>
</evidence>
<evidence type="ECO:0000256" key="10">
    <source>
        <dbReference type="ARBA" id="ARBA00023242"/>
    </source>
</evidence>
<keyword evidence="6" id="KW-0862">Zinc</keyword>
<feature type="compositionally biased region" description="Basic and acidic residues" evidence="12">
    <location>
        <begin position="113"/>
        <end position="122"/>
    </location>
</feature>
<dbReference type="GO" id="GO:0005634">
    <property type="term" value="C:nucleus"/>
    <property type="evidence" value="ECO:0007669"/>
    <property type="project" value="UniProtKB-SubCell"/>
</dbReference>
<feature type="region of interest" description="Disordered" evidence="12">
    <location>
        <begin position="240"/>
        <end position="292"/>
    </location>
</feature>
<dbReference type="Proteomes" id="UP001221898">
    <property type="component" value="Unassembled WGS sequence"/>
</dbReference>
<evidence type="ECO:0000256" key="9">
    <source>
        <dbReference type="ARBA" id="ARBA00023163"/>
    </source>
</evidence>
<keyword evidence="4" id="KW-0677">Repeat</keyword>
<comment type="similarity">
    <text evidence="2">Belongs to the krueppel C2H2-type zinc-finger protein family.</text>
</comment>
<evidence type="ECO:0000259" key="13">
    <source>
        <dbReference type="PROSITE" id="PS50157"/>
    </source>
</evidence>
<dbReference type="InterPro" id="IPR036236">
    <property type="entry name" value="Znf_C2H2_sf"/>
</dbReference>
<dbReference type="GO" id="GO:0008270">
    <property type="term" value="F:zinc ion binding"/>
    <property type="evidence" value="ECO:0007669"/>
    <property type="project" value="UniProtKB-KW"/>
</dbReference>
<dbReference type="InterPro" id="IPR051967">
    <property type="entry name" value="Krueppel_C2H2-ZF"/>
</dbReference>
<evidence type="ECO:0000256" key="2">
    <source>
        <dbReference type="ARBA" id="ARBA00006991"/>
    </source>
</evidence>
<dbReference type="PROSITE" id="PS50157">
    <property type="entry name" value="ZINC_FINGER_C2H2_2"/>
    <property type="match status" value="2"/>
</dbReference>
<dbReference type="SMART" id="SM00355">
    <property type="entry name" value="ZnF_C2H2"/>
    <property type="match status" value="3"/>
</dbReference>
<feature type="compositionally biased region" description="Acidic residues" evidence="12">
    <location>
        <begin position="510"/>
        <end position="532"/>
    </location>
</feature>
<feature type="compositionally biased region" description="Basic and acidic residues" evidence="12">
    <location>
        <begin position="495"/>
        <end position="509"/>
    </location>
</feature>
<feature type="region of interest" description="Disordered" evidence="12">
    <location>
        <begin position="386"/>
        <end position="412"/>
    </location>
</feature>
<keyword evidence="7" id="KW-0805">Transcription regulation</keyword>
<dbReference type="FunFam" id="3.30.160.60:FF:000625">
    <property type="entry name" value="Zinc finger protein 536"/>
    <property type="match status" value="1"/>
</dbReference>
<evidence type="ECO:0000256" key="11">
    <source>
        <dbReference type="PROSITE-ProRule" id="PRU00042"/>
    </source>
</evidence>
<accession>A0AAD7X2B3</accession>
<sequence>MLSDNDDSEEDRLRRESKEDDGGEEAGRPAGIQQPPSQLRDRAQGLTSKDCPYCGKTFRTSHHLKVHLRIHTGEKPYRCPHCDYAGTQSASLKYHLERHHRERQNGGAPSSGHPHDPREEQQGGKSGAFVRPDVLHSGVIKGMPGGVDLRGAQLFPHNWGPMGVLSPRERDQEREREHRGQAASENASENTKVCEGVSESGPASFSDLSRVYQSMAGNGLNFPGSLQAFMDSFALNSMKKDKEARERQRRFGAEAKAKRGENGEEETDTQPPKGKPHRSQYEPLDLSYRPDSASLPGSSITVRDNVAWHGCLFCSFTTSSIDLMALHLEANHLGRAKRKEGSVPDENGSGQDQLWEASFSSKASLTSSLLQHGNAGLSYRHVAQADMTTQQEASKETAGEPRSPAWSDHMDAINSGGFEGNFLKPFGLHDGLVGGPASQGFGNEFPEAQTWSCDPSGLGASGQSGAVAAETPSKASCDGTAASEEELSEEEDSEEANRKTEPVRGKPVSDEEDEEMEMEEEDDEQDDNEDEGNGGKEMRGQSDLVDDSKRIAISRQSSPLPEMQWQGSGLQGGPPGLLKPEQAHPEHPMSTLSVLRAYSAENLAAFNGLGNGSGSSSAMKRADTADSYRQMDKAVHLNKMSERL</sequence>
<feature type="domain" description="C2H2-type" evidence="13">
    <location>
        <begin position="49"/>
        <end position="76"/>
    </location>
</feature>
<evidence type="ECO:0000256" key="1">
    <source>
        <dbReference type="ARBA" id="ARBA00004123"/>
    </source>
</evidence>
<protein>
    <recommendedName>
        <fullName evidence="13">C2H2-type domain-containing protein</fullName>
    </recommendedName>
</protein>
<feature type="region of interest" description="Disordered" evidence="12">
    <location>
        <begin position="439"/>
        <end position="588"/>
    </location>
</feature>
<evidence type="ECO:0000256" key="4">
    <source>
        <dbReference type="ARBA" id="ARBA00022737"/>
    </source>
</evidence>
<reference evidence="14" key="1">
    <citation type="journal article" date="2023" name="Science">
        <title>Genome structures resolve the early diversification of teleost fishes.</title>
        <authorList>
            <person name="Parey E."/>
            <person name="Louis A."/>
            <person name="Montfort J."/>
            <person name="Bouchez O."/>
            <person name="Roques C."/>
            <person name="Iampietro C."/>
            <person name="Lluch J."/>
            <person name="Castinel A."/>
            <person name="Donnadieu C."/>
            <person name="Desvignes T."/>
            <person name="Floi Bucao C."/>
            <person name="Jouanno E."/>
            <person name="Wen M."/>
            <person name="Mejri S."/>
            <person name="Dirks R."/>
            <person name="Jansen H."/>
            <person name="Henkel C."/>
            <person name="Chen W.J."/>
            <person name="Zahm M."/>
            <person name="Cabau C."/>
            <person name="Klopp C."/>
            <person name="Thompson A.W."/>
            <person name="Robinson-Rechavi M."/>
            <person name="Braasch I."/>
            <person name="Lecointre G."/>
            <person name="Bobe J."/>
            <person name="Postlethwait J.H."/>
            <person name="Berthelot C."/>
            <person name="Roest Crollius H."/>
            <person name="Guiguen Y."/>
        </authorList>
    </citation>
    <scope>NUCLEOTIDE SEQUENCE</scope>
    <source>
        <strain evidence="14">NC1722</strain>
    </source>
</reference>
<feature type="region of interest" description="Disordered" evidence="12">
    <location>
        <begin position="1"/>
        <end position="45"/>
    </location>
</feature>